<dbReference type="GO" id="GO:0003676">
    <property type="term" value="F:nucleic acid binding"/>
    <property type="evidence" value="ECO:0007669"/>
    <property type="project" value="InterPro"/>
</dbReference>
<dbReference type="GO" id="GO:0008270">
    <property type="term" value="F:zinc ion binding"/>
    <property type="evidence" value="ECO:0007669"/>
    <property type="project" value="UniProtKB-KW"/>
</dbReference>
<dbReference type="InterPro" id="IPR036875">
    <property type="entry name" value="Znf_CCHC_sf"/>
</dbReference>
<keyword evidence="1" id="KW-0479">Metal-binding</keyword>
<dbReference type="InterPro" id="IPR000477">
    <property type="entry name" value="RT_dom"/>
</dbReference>
<dbReference type="InterPro" id="IPR001878">
    <property type="entry name" value="Znf_CCHC"/>
</dbReference>
<dbReference type="Pfam" id="PF00078">
    <property type="entry name" value="RVT_1"/>
    <property type="match status" value="1"/>
</dbReference>
<dbReference type="PROSITE" id="PS50878">
    <property type="entry name" value="RT_POL"/>
    <property type="match status" value="1"/>
</dbReference>
<gene>
    <name evidence="5" type="primary">pol</name>
    <name evidence="5" type="ORF">AWC38_SpisGene13568</name>
</gene>
<evidence type="ECO:0000259" key="4">
    <source>
        <dbReference type="PROSITE" id="PS50878"/>
    </source>
</evidence>
<dbReference type="CDD" id="cd01647">
    <property type="entry name" value="RT_LTR"/>
    <property type="match status" value="1"/>
</dbReference>
<dbReference type="PANTHER" id="PTHR37984">
    <property type="entry name" value="PROTEIN CBG26694"/>
    <property type="match status" value="1"/>
</dbReference>
<dbReference type="OrthoDB" id="5984795at2759"/>
<accession>A0A2B4RXP8</accession>
<comment type="caution">
    <text evidence="5">The sequence shown here is derived from an EMBL/GenBank/DDBJ whole genome shotgun (WGS) entry which is preliminary data.</text>
</comment>
<dbReference type="Gene3D" id="4.10.60.10">
    <property type="entry name" value="Zinc finger, CCHC-type"/>
    <property type="match status" value="1"/>
</dbReference>
<reference evidence="6" key="1">
    <citation type="journal article" date="2017" name="bioRxiv">
        <title>Comparative analysis of the genomes of Stylophora pistillata and Acropora digitifera provides evidence for extensive differences between species of corals.</title>
        <authorList>
            <person name="Voolstra C.R."/>
            <person name="Li Y."/>
            <person name="Liew Y.J."/>
            <person name="Baumgarten S."/>
            <person name="Zoccola D."/>
            <person name="Flot J.-F."/>
            <person name="Tambutte S."/>
            <person name="Allemand D."/>
            <person name="Aranda M."/>
        </authorList>
    </citation>
    <scope>NUCLEOTIDE SEQUENCE [LARGE SCALE GENOMIC DNA]</scope>
</reference>
<feature type="domain" description="CCHC-type" evidence="3">
    <location>
        <begin position="44"/>
        <end position="60"/>
    </location>
</feature>
<dbReference type="InterPro" id="IPR043502">
    <property type="entry name" value="DNA/RNA_pol_sf"/>
</dbReference>
<evidence type="ECO:0000256" key="2">
    <source>
        <dbReference type="SAM" id="MobiDB-lite"/>
    </source>
</evidence>
<dbReference type="STRING" id="50429.A0A2B4RXP8"/>
<proteinExistence type="predicted"/>
<dbReference type="Gene3D" id="3.10.10.10">
    <property type="entry name" value="HIV Type 1 Reverse Transcriptase, subunit A, domain 1"/>
    <property type="match status" value="1"/>
</dbReference>
<evidence type="ECO:0000313" key="5">
    <source>
        <dbReference type="EMBL" id="PFX21936.1"/>
    </source>
</evidence>
<dbReference type="InterPro" id="IPR043128">
    <property type="entry name" value="Rev_trsase/Diguanyl_cyclase"/>
</dbReference>
<keyword evidence="1" id="KW-0862">Zinc</keyword>
<evidence type="ECO:0000259" key="3">
    <source>
        <dbReference type="PROSITE" id="PS50158"/>
    </source>
</evidence>
<protein>
    <submittedName>
        <fullName evidence="5">Retrovirus-related Pol polyprotein from transposon opus</fullName>
    </submittedName>
</protein>
<dbReference type="Gene3D" id="3.30.70.270">
    <property type="match status" value="1"/>
</dbReference>
<organism evidence="5 6">
    <name type="scientific">Stylophora pistillata</name>
    <name type="common">Smooth cauliflower coral</name>
    <dbReference type="NCBI Taxonomy" id="50429"/>
    <lineage>
        <taxon>Eukaryota</taxon>
        <taxon>Metazoa</taxon>
        <taxon>Cnidaria</taxon>
        <taxon>Anthozoa</taxon>
        <taxon>Hexacorallia</taxon>
        <taxon>Scleractinia</taxon>
        <taxon>Astrocoeniina</taxon>
        <taxon>Pocilloporidae</taxon>
        <taxon>Stylophora</taxon>
    </lineage>
</organism>
<dbReference type="InterPro" id="IPR050951">
    <property type="entry name" value="Retrovirus_Pol_polyprotein"/>
</dbReference>
<dbReference type="AlphaFoldDB" id="A0A2B4RXP8"/>
<feature type="compositionally biased region" description="Basic and acidic residues" evidence="2">
    <location>
        <begin position="647"/>
        <end position="660"/>
    </location>
</feature>
<name>A0A2B4RXP8_STYPI</name>
<dbReference type="Proteomes" id="UP000225706">
    <property type="component" value="Unassembled WGS sequence"/>
</dbReference>
<evidence type="ECO:0000256" key="1">
    <source>
        <dbReference type="PROSITE-ProRule" id="PRU00047"/>
    </source>
</evidence>
<dbReference type="SUPFAM" id="SSF57756">
    <property type="entry name" value="Retrovirus zinc finger-like domains"/>
    <property type="match status" value="1"/>
</dbReference>
<feature type="domain" description="Reverse transcriptase" evidence="4">
    <location>
        <begin position="346"/>
        <end position="558"/>
    </location>
</feature>
<dbReference type="PROSITE" id="PS50158">
    <property type="entry name" value="ZF_CCHC"/>
    <property type="match status" value="1"/>
</dbReference>
<evidence type="ECO:0000313" key="6">
    <source>
        <dbReference type="Proteomes" id="UP000225706"/>
    </source>
</evidence>
<sequence>MLLPLASKRPKTNEKQGRSKRETCFYCGAKPSHPKSECPAKKAKCFKCGKEGHYGSVCKSKSKDARVNELQVQSTTASECTDCVLNEYEPVYFNAPIHHLKTITVESLNRPKSEPHIRQLWLSQEFSSQIFQIDGEVDTGASCNILPLYKAKALFGNDLKLGKPTVNLKGYNDSPVENLGSCIVYLYHANKIFRVLCEVADSKGHMILGRKQALIMEYVNFPEIQKPGVQAKTDTSIKTIVEEPAKTTNGPVIPRVQKCTHPVVPVIQSSTKENITINGKTHSLPTTKDYLLQEYGDVFQGIGTLPGGPYRIQLKEGYNPVQHPPRQVAVSLKPPYEAELERLTQLGVIKEVRQHTGWINSIVPVKKPDGSLRQCLDPKDLNRAIKRNQWYSRTVDDILPELANSQYFSLLDAKSGYWHVSLDKESSYLTTFNTPWGKYRWLSLPFGLKVSRDVFQERIDRILKSVPNSVGIVDDILCHGNEETTHDVAVITLLETARVNNLNFNANKFVFKSQDCTFFGGNLTPAGYKMDPKKVQAITEMKPPDNLQDLQSFLGLVVREQMVKDKNKVCEHYNKTARDLPSLPQNQRVYVQVHPQYNQWTPATVTKTPVASQARSYSVETTKGAQLVRNRRFIRPAQEITPVPADSVKRGDNSSSERPRRVITRPKRLIETI</sequence>
<dbReference type="SUPFAM" id="SSF56672">
    <property type="entry name" value="DNA/RNA polymerases"/>
    <property type="match status" value="1"/>
</dbReference>
<dbReference type="EMBL" id="LSMT01000258">
    <property type="protein sequence ID" value="PFX21936.1"/>
    <property type="molecule type" value="Genomic_DNA"/>
</dbReference>
<feature type="region of interest" description="Disordered" evidence="2">
    <location>
        <begin position="639"/>
        <end position="661"/>
    </location>
</feature>
<keyword evidence="6" id="KW-1185">Reference proteome</keyword>
<dbReference type="SMART" id="SM00343">
    <property type="entry name" value="ZnF_C2HC"/>
    <property type="match status" value="2"/>
</dbReference>
<keyword evidence="1" id="KW-0863">Zinc-finger</keyword>
<dbReference type="PANTHER" id="PTHR37984:SF8">
    <property type="entry name" value="CCHC-TYPE DOMAIN-CONTAINING PROTEIN"/>
    <property type="match status" value="1"/>
</dbReference>